<dbReference type="InterPro" id="IPR043502">
    <property type="entry name" value="DNA/RNA_pol_sf"/>
</dbReference>
<name>A0ABN9UUF4_9DINO</name>
<evidence type="ECO:0000313" key="2">
    <source>
        <dbReference type="EMBL" id="CAK0863652.1"/>
    </source>
</evidence>
<dbReference type="EMBL" id="CAUYUJ010016283">
    <property type="protein sequence ID" value="CAK0863652.1"/>
    <property type="molecule type" value="Genomic_DNA"/>
</dbReference>
<accession>A0ABN9UUF4</accession>
<sequence length="113" mass="12777">MHEHVVQKSIEYDSLVWIVSIDLAKGFDWIEHPALFAAMSEQSAPAEYRTLLQCLYTAKRGFVDSCQFNIENGGRQGGNISPTLFNAALEAVMRRWQARLDNHGIPLSPESER</sequence>
<reference evidence="2" key="1">
    <citation type="submission" date="2023-10" db="EMBL/GenBank/DDBJ databases">
        <authorList>
            <person name="Chen Y."/>
            <person name="Shah S."/>
            <person name="Dougan E. K."/>
            <person name="Thang M."/>
            <person name="Chan C."/>
        </authorList>
    </citation>
    <scope>NUCLEOTIDE SEQUENCE [LARGE SCALE GENOMIC DNA]</scope>
</reference>
<dbReference type="Proteomes" id="UP001189429">
    <property type="component" value="Unassembled WGS sequence"/>
</dbReference>
<dbReference type="InterPro" id="IPR000477">
    <property type="entry name" value="RT_dom"/>
</dbReference>
<organism evidence="2 3">
    <name type="scientific">Prorocentrum cordatum</name>
    <dbReference type="NCBI Taxonomy" id="2364126"/>
    <lineage>
        <taxon>Eukaryota</taxon>
        <taxon>Sar</taxon>
        <taxon>Alveolata</taxon>
        <taxon>Dinophyceae</taxon>
        <taxon>Prorocentrales</taxon>
        <taxon>Prorocentraceae</taxon>
        <taxon>Prorocentrum</taxon>
    </lineage>
</organism>
<evidence type="ECO:0000313" key="3">
    <source>
        <dbReference type="Proteomes" id="UP001189429"/>
    </source>
</evidence>
<evidence type="ECO:0000259" key="1">
    <source>
        <dbReference type="Pfam" id="PF00078"/>
    </source>
</evidence>
<keyword evidence="3" id="KW-1185">Reference proteome</keyword>
<dbReference type="Pfam" id="PF00078">
    <property type="entry name" value="RVT_1"/>
    <property type="match status" value="1"/>
</dbReference>
<dbReference type="SUPFAM" id="SSF56672">
    <property type="entry name" value="DNA/RNA polymerases"/>
    <property type="match status" value="1"/>
</dbReference>
<feature type="domain" description="Reverse transcriptase" evidence="1">
    <location>
        <begin position="15"/>
        <end position="100"/>
    </location>
</feature>
<comment type="caution">
    <text evidence="2">The sequence shown here is derived from an EMBL/GenBank/DDBJ whole genome shotgun (WGS) entry which is preliminary data.</text>
</comment>
<gene>
    <name evidence="2" type="ORF">PCOR1329_LOCUS51751</name>
</gene>
<protein>
    <recommendedName>
        <fullName evidence="1">Reverse transcriptase domain-containing protein</fullName>
    </recommendedName>
</protein>
<proteinExistence type="predicted"/>